<evidence type="ECO:0000313" key="2">
    <source>
        <dbReference type="Proteomes" id="UP001208570"/>
    </source>
</evidence>
<comment type="caution">
    <text evidence="1">The sequence shown here is derived from an EMBL/GenBank/DDBJ whole genome shotgun (WGS) entry which is preliminary data.</text>
</comment>
<dbReference type="AlphaFoldDB" id="A0AAD9JUN0"/>
<gene>
    <name evidence="1" type="ORF">LSH36_152g04003</name>
</gene>
<dbReference type="Proteomes" id="UP001208570">
    <property type="component" value="Unassembled WGS sequence"/>
</dbReference>
<dbReference type="EMBL" id="JAODUP010000152">
    <property type="protein sequence ID" value="KAK2159481.1"/>
    <property type="molecule type" value="Genomic_DNA"/>
</dbReference>
<organism evidence="1 2">
    <name type="scientific">Paralvinella palmiformis</name>
    <dbReference type="NCBI Taxonomy" id="53620"/>
    <lineage>
        <taxon>Eukaryota</taxon>
        <taxon>Metazoa</taxon>
        <taxon>Spiralia</taxon>
        <taxon>Lophotrochozoa</taxon>
        <taxon>Annelida</taxon>
        <taxon>Polychaeta</taxon>
        <taxon>Sedentaria</taxon>
        <taxon>Canalipalpata</taxon>
        <taxon>Terebellida</taxon>
        <taxon>Terebelliformia</taxon>
        <taxon>Alvinellidae</taxon>
        <taxon>Paralvinella</taxon>
    </lineage>
</organism>
<accession>A0AAD9JUN0</accession>
<evidence type="ECO:0000313" key="1">
    <source>
        <dbReference type="EMBL" id="KAK2159481.1"/>
    </source>
</evidence>
<sequence>MLYVMLRNVEYNDYTSYCKTVHLCVCVCVCVL</sequence>
<name>A0AAD9JUN0_9ANNE</name>
<keyword evidence="2" id="KW-1185">Reference proteome</keyword>
<proteinExistence type="predicted"/>
<protein>
    <submittedName>
        <fullName evidence="1">Uncharacterized protein</fullName>
    </submittedName>
</protein>
<reference evidence="1" key="1">
    <citation type="journal article" date="2023" name="Mol. Biol. Evol.">
        <title>Third-Generation Sequencing Reveals the Adaptive Role of the Epigenome in Three Deep-Sea Polychaetes.</title>
        <authorList>
            <person name="Perez M."/>
            <person name="Aroh O."/>
            <person name="Sun Y."/>
            <person name="Lan Y."/>
            <person name="Juniper S.K."/>
            <person name="Young C.R."/>
            <person name="Angers B."/>
            <person name="Qian P.Y."/>
        </authorList>
    </citation>
    <scope>NUCLEOTIDE SEQUENCE</scope>
    <source>
        <strain evidence="1">P08H-3</strain>
    </source>
</reference>